<dbReference type="InterPro" id="IPR002942">
    <property type="entry name" value="S4_RNA-bd"/>
</dbReference>
<evidence type="ECO:0000256" key="2">
    <source>
        <dbReference type="ARBA" id="ARBA00023235"/>
    </source>
</evidence>
<proteinExistence type="inferred from homology"/>
<comment type="similarity">
    <text evidence="1 4">Belongs to the pseudouridine synthase RsuA family.</text>
</comment>
<dbReference type="EC" id="5.4.99.-" evidence="4"/>
<dbReference type="PROSITE" id="PS50889">
    <property type="entry name" value="S4"/>
    <property type="match status" value="1"/>
</dbReference>
<evidence type="ECO:0000313" key="7">
    <source>
        <dbReference type="Proteomes" id="UP000189857"/>
    </source>
</evidence>
<feature type="domain" description="RNA-binding S4" evidence="5">
    <location>
        <begin position="9"/>
        <end position="69"/>
    </location>
</feature>
<evidence type="ECO:0000256" key="3">
    <source>
        <dbReference type="PROSITE-ProRule" id="PRU00182"/>
    </source>
</evidence>
<accession>A0A1T4ME64</accession>
<dbReference type="GO" id="GO:0120159">
    <property type="term" value="F:rRNA pseudouridine synthase activity"/>
    <property type="evidence" value="ECO:0007669"/>
    <property type="project" value="UniProtKB-ARBA"/>
</dbReference>
<dbReference type="Pfam" id="PF01479">
    <property type="entry name" value="S4"/>
    <property type="match status" value="1"/>
</dbReference>
<dbReference type="PROSITE" id="PS01149">
    <property type="entry name" value="PSI_RSU"/>
    <property type="match status" value="1"/>
</dbReference>
<keyword evidence="2 4" id="KW-0413">Isomerase</keyword>
<dbReference type="FunFam" id="3.10.290.10:FF:000003">
    <property type="entry name" value="Pseudouridine synthase"/>
    <property type="match status" value="1"/>
</dbReference>
<keyword evidence="3" id="KW-0694">RNA-binding</keyword>
<dbReference type="InterPro" id="IPR042092">
    <property type="entry name" value="PsdUridine_s_RsuA/RluB/E/F_cat"/>
</dbReference>
<dbReference type="PANTHER" id="PTHR47683:SF2">
    <property type="entry name" value="RNA-BINDING S4 DOMAIN-CONTAINING PROTEIN"/>
    <property type="match status" value="1"/>
</dbReference>
<evidence type="ECO:0000256" key="1">
    <source>
        <dbReference type="ARBA" id="ARBA00008348"/>
    </source>
</evidence>
<dbReference type="Pfam" id="PF00849">
    <property type="entry name" value="PseudoU_synth_2"/>
    <property type="match status" value="1"/>
</dbReference>
<dbReference type="PANTHER" id="PTHR47683">
    <property type="entry name" value="PSEUDOURIDINE SYNTHASE FAMILY PROTEIN-RELATED"/>
    <property type="match status" value="1"/>
</dbReference>
<dbReference type="RefSeq" id="WP_078787029.1">
    <property type="nucleotide sequence ID" value="NZ_CACZYW010000013.1"/>
</dbReference>
<evidence type="ECO:0000256" key="4">
    <source>
        <dbReference type="RuleBase" id="RU003887"/>
    </source>
</evidence>
<gene>
    <name evidence="6" type="ORF">SAMN02745110_01182</name>
</gene>
<dbReference type="InterPro" id="IPR020103">
    <property type="entry name" value="PsdUridine_synth_cat_dom_sf"/>
</dbReference>
<dbReference type="NCBIfam" id="TIGR00093">
    <property type="entry name" value="pseudouridine synthase"/>
    <property type="match status" value="1"/>
</dbReference>
<dbReference type="AlphaFoldDB" id="A0A1T4ME64"/>
<dbReference type="SUPFAM" id="SSF55174">
    <property type="entry name" value="Alpha-L RNA-binding motif"/>
    <property type="match status" value="1"/>
</dbReference>
<dbReference type="EMBL" id="FUXA01000007">
    <property type="protein sequence ID" value="SJZ65319.1"/>
    <property type="molecule type" value="Genomic_DNA"/>
</dbReference>
<dbReference type="InterPro" id="IPR006145">
    <property type="entry name" value="PsdUridine_synth_RsuA/RluA"/>
</dbReference>
<sequence>MAELNDKGIRINKFLSEAGVLSRRKTDEEIEKGNITINGHIAVMGETVHEGDEVRFKGNLVSAKKNDVIILYNKPLGLVCTSKEADKDSIFRKLDYPGKLIYVGRLDKDSQGLLLLTTDGDLANRIQKSRNNHEKEYVVRVDKDIDENFIKGMRGGVPILDTVTKKCKCVKQGNRSFRITITQGLNRQIRRMCEYFGYKVVFLKRIRELNIELGNLKPGEYRKLTPAEEAELRRLADKQ</sequence>
<dbReference type="InterPro" id="IPR050343">
    <property type="entry name" value="RsuA_PseudoU_synthase"/>
</dbReference>
<dbReference type="SUPFAM" id="SSF55120">
    <property type="entry name" value="Pseudouridine synthase"/>
    <property type="match status" value="1"/>
</dbReference>
<dbReference type="InterPro" id="IPR020094">
    <property type="entry name" value="TruA/RsuA/RluB/E/F_N"/>
</dbReference>
<dbReference type="FunFam" id="3.30.70.1560:FF:000002">
    <property type="entry name" value="Pseudouridine synthase"/>
    <property type="match status" value="1"/>
</dbReference>
<dbReference type="Proteomes" id="UP000189857">
    <property type="component" value="Unassembled WGS sequence"/>
</dbReference>
<dbReference type="Gene3D" id="3.30.70.1560">
    <property type="entry name" value="Alpha-L RNA-binding motif"/>
    <property type="match status" value="1"/>
</dbReference>
<dbReference type="GO" id="GO:0000455">
    <property type="term" value="P:enzyme-directed rRNA pseudouridine synthesis"/>
    <property type="evidence" value="ECO:0007669"/>
    <property type="project" value="UniProtKB-ARBA"/>
</dbReference>
<dbReference type="SMART" id="SM00363">
    <property type="entry name" value="S4"/>
    <property type="match status" value="1"/>
</dbReference>
<dbReference type="Gene3D" id="3.10.290.10">
    <property type="entry name" value="RNA-binding S4 domain"/>
    <property type="match status" value="1"/>
</dbReference>
<protein>
    <recommendedName>
        <fullName evidence="4">Pseudouridine synthase</fullName>
        <ecNumber evidence="4">5.4.99.-</ecNumber>
    </recommendedName>
</protein>
<dbReference type="InterPro" id="IPR036986">
    <property type="entry name" value="S4_RNA-bd_sf"/>
</dbReference>
<evidence type="ECO:0000259" key="5">
    <source>
        <dbReference type="SMART" id="SM00363"/>
    </source>
</evidence>
<dbReference type="GO" id="GO:0003723">
    <property type="term" value="F:RNA binding"/>
    <property type="evidence" value="ECO:0007669"/>
    <property type="project" value="UniProtKB-KW"/>
</dbReference>
<organism evidence="6 7">
    <name type="scientific">Eubacterium ruminantium</name>
    <dbReference type="NCBI Taxonomy" id="42322"/>
    <lineage>
        <taxon>Bacteria</taxon>
        <taxon>Bacillati</taxon>
        <taxon>Bacillota</taxon>
        <taxon>Clostridia</taxon>
        <taxon>Eubacteriales</taxon>
        <taxon>Eubacteriaceae</taxon>
        <taxon>Eubacterium</taxon>
    </lineage>
</organism>
<evidence type="ECO:0000313" key="6">
    <source>
        <dbReference type="EMBL" id="SJZ65319.1"/>
    </source>
</evidence>
<dbReference type="InterPro" id="IPR000748">
    <property type="entry name" value="PsdUridine_synth_RsuA/RluB/E/F"/>
</dbReference>
<dbReference type="InterPro" id="IPR018496">
    <property type="entry name" value="PsdUridine_synth_RsuA/RluB_CS"/>
</dbReference>
<dbReference type="Gene3D" id="3.30.70.580">
    <property type="entry name" value="Pseudouridine synthase I, catalytic domain, N-terminal subdomain"/>
    <property type="match status" value="1"/>
</dbReference>
<keyword evidence="7" id="KW-1185">Reference proteome</keyword>
<reference evidence="6 7" key="1">
    <citation type="submission" date="2017-02" db="EMBL/GenBank/DDBJ databases">
        <authorList>
            <person name="Peterson S.W."/>
        </authorList>
    </citation>
    <scope>NUCLEOTIDE SEQUENCE [LARGE SCALE GENOMIC DNA]</scope>
    <source>
        <strain evidence="6 7">ATCC 17233</strain>
    </source>
</reference>
<name>A0A1T4ME64_9FIRM</name>
<dbReference type="OrthoDB" id="9807213at2"/>
<dbReference type="CDD" id="cd00165">
    <property type="entry name" value="S4"/>
    <property type="match status" value="1"/>
</dbReference>